<dbReference type="EMBL" id="KV429150">
    <property type="protein sequence ID" value="KZT63914.1"/>
    <property type="molecule type" value="Genomic_DNA"/>
</dbReference>
<gene>
    <name evidence="1" type="ORF">DAEQUDRAFT_733311</name>
</gene>
<protein>
    <submittedName>
        <fullName evidence="1">Uncharacterized protein</fullName>
    </submittedName>
</protein>
<evidence type="ECO:0000313" key="2">
    <source>
        <dbReference type="Proteomes" id="UP000076727"/>
    </source>
</evidence>
<sequence>MALRAYAIGNRSILLPSVIFVLSLVISALDVVRRHAFHANNAQMWEHFASIKSV</sequence>
<evidence type="ECO:0000313" key="1">
    <source>
        <dbReference type="EMBL" id="KZT63914.1"/>
    </source>
</evidence>
<accession>A0A165L410</accession>
<reference evidence="1 2" key="1">
    <citation type="journal article" date="2016" name="Mol. Biol. Evol.">
        <title>Comparative Genomics of Early-Diverging Mushroom-Forming Fungi Provides Insights into the Origins of Lignocellulose Decay Capabilities.</title>
        <authorList>
            <person name="Nagy L.G."/>
            <person name="Riley R."/>
            <person name="Tritt A."/>
            <person name="Adam C."/>
            <person name="Daum C."/>
            <person name="Floudas D."/>
            <person name="Sun H."/>
            <person name="Yadav J.S."/>
            <person name="Pangilinan J."/>
            <person name="Larsson K.H."/>
            <person name="Matsuura K."/>
            <person name="Barry K."/>
            <person name="Labutti K."/>
            <person name="Kuo R."/>
            <person name="Ohm R.A."/>
            <person name="Bhattacharya S.S."/>
            <person name="Shirouzu T."/>
            <person name="Yoshinaga Y."/>
            <person name="Martin F.M."/>
            <person name="Grigoriev I.V."/>
            <person name="Hibbett D.S."/>
        </authorList>
    </citation>
    <scope>NUCLEOTIDE SEQUENCE [LARGE SCALE GENOMIC DNA]</scope>
    <source>
        <strain evidence="1 2">L-15889</strain>
    </source>
</reference>
<proteinExistence type="predicted"/>
<organism evidence="1 2">
    <name type="scientific">Daedalea quercina L-15889</name>
    <dbReference type="NCBI Taxonomy" id="1314783"/>
    <lineage>
        <taxon>Eukaryota</taxon>
        <taxon>Fungi</taxon>
        <taxon>Dikarya</taxon>
        <taxon>Basidiomycota</taxon>
        <taxon>Agaricomycotina</taxon>
        <taxon>Agaricomycetes</taxon>
        <taxon>Polyporales</taxon>
        <taxon>Fomitopsis</taxon>
    </lineage>
</organism>
<dbReference type="Proteomes" id="UP000076727">
    <property type="component" value="Unassembled WGS sequence"/>
</dbReference>
<dbReference type="AlphaFoldDB" id="A0A165L410"/>
<name>A0A165L410_9APHY</name>
<keyword evidence="2" id="KW-1185">Reference proteome</keyword>